<comment type="caution">
    <text evidence="2">The sequence shown here is derived from an EMBL/GenBank/DDBJ whole genome shotgun (WGS) entry which is preliminary data.</text>
</comment>
<gene>
    <name evidence="2" type="ORF">Cadr_000015246</name>
</gene>
<protein>
    <submittedName>
        <fullName evidence="2">Uncharacterized protein</fullName>
    </submittedName>
</protein>
<reference evidence="2 3" key="1">
    <citation type="journal article" date="2019" name="Mol. Ecol. Resour.">
        <title>Improving Illumina assemblies with Hi-C and long reads: an example with the North African dromedary.</title>
        <authorList>
            <person name="Elbers J.P."/>
            <person name="Rogers M.F."/>
            <person name="Perelman P.L."/>
            <person name="Proskuryakova A.A."/>
            <person name="Serdyukova N.A."/>
            <person name="Johnson W.E."/>
            <person name="Horin P."/>
            <person name="Corander J."/>
            <person name="Murphy D."/>
            <person name="Burger P.A."/>
        </authorList>
    </citation>
    <scope>NUCLEOTIDE SEQUENCE [LARGE SCALE GENOMIC DNA]</scope>
    <source>
        <strain evidence="2">Drom800</strain>
        <tissue evidence="2">Blood</tissue>
    </source>
</reference>
<feature type="region of interest" description="Disordered" evidence="1">
    <location>
        <begin position="1"/>
        <end position="37"/>
    </location>
</feature>
<dbReference type="Proteomes" id="UP000299084">
    <property type="component" value="Unassembled WGS sequence"/>
</dbReference>
<evidence type="ECO:0000313" key="2">
    <source>
        <dbReference type="EMBL" id="KAB1271884.1"/>
    </source>
</evidence>
<evidence type="ECO:0000313" key="3">
    <source>
        <dbReference type="Proteomes" id="UP000299084"/>
    </source>
</evidence>
<organism evidence="2 3">
    <name type="scientific">Camelus dromedarius</name>
    <name type="common">Dromedary</name>
    <name type="synonym">Arabian camel</name>
    <dbReference type="NCBI Taxonomy" id="9838"/>
    <lineage>
        <taxon>Eukaryota</taxon>
        <taxon>Metazoa</taxon>
        <taxon>Chordata</taxon>
        <taxon>Craniata</taxon>
        <taxon>Vertebrata</taxon>
        <taxon>Euteleostomi</taxon>
        <taxon>Mammalia</taxon>
        <taxon>Eutheria</taxon>
        <taxon>Laurasiatheria</taxon>
        <taxon>Artiodactyla</taxon>
        <taxon>Tylopoda</taxon>
        <taxon>Camelidae</taxon>
        <taxon>Camelus</taxon>
    </lineage>
</organism>
<feature type="compositionally biased region" description="Basic and acidic residues" evidence="1">
    <location>
        <begin position="1"/>
        <end position="30"/>
    </location>
</feature>
<dbReference type="AlphaFoldDB" id="A0A5N4DLT2"/>
<accession>A0A5N4DLT2</accession>
<sequence length="204" mass="22560">MKTSWDHPRRESGTGAESHARVDHTEEREGAQTWSLGRRDGVGGSCCEEEMTTGWSCSPRRFWEGKRAAQVRLLVSFQSSGMIRGLCRLWSFAPRGPHPVLGPLGWIHPAQVAHHWECRKAALLLVYAQTSLPLIQPAETLHPACWVVRGMHRGQPEGAQGQGKFPVGRAGRAVCPGWSQYFLGVSCSLSWLVLPECPRITAQA</sequence>
<name>A0A5N4DLT2_CAMDR</name>
<evidence type="ECO:0000256" key="1">
    <source>
        <dbReference type="SAM" id="MobiDB-lite"/>
    </source>
</evidence>
<keyword evidence="3" id="KW-1185">Reference proteome</keyword>
<proteinExistence type="predicted"/>
<dbReference type="EMBL" id="JWIN03000010">
    <property type="protein sequence ID" value="KAB1271884.1"/>
    <property type="molecule type" value="Genomic_DNA"/>
</dbReference>